<evidence type="ECO:0000259" key="2">
    <source>
        <dbReference type="Pfam" id="PF01266"/>
    </source>
</evidence>
<feature type="domain" description="FAD dependent oxidoreductase" evidence="2">
    <location>
        <begin position="11"/>
        <end position="348"/>
    </location>
</feature>
<sequence length="372" mass="39810">MTADMGAQDCDVLVVGAGIAGASIAAEAAEHGAGRVVVVEAESQPGYHTTGRSAAFWEECYGGPEIVPLTMASGTALREGGFLTPRGALYLSREQDRSQVDAFMERFADSGVTIERIDGEAIRDIVPGVRPEWSLAITQPHCADIDVASLHQHFLARARAAGVDIRTHHRLHAAERDGAGWLVDLGPAGEMRAGVIVNAAGAWADEVARACGACPLGITPLRRTIAQVRCTPAVPQDLPLVLDISGQFYFKPEAGKLWLSPQDETPSEPCDAAPEELDVALAIDRFEQVVDWRIDAVEHKWAGLRSFAPDRAPVYGFDPRQEGFFWYAGQGGYGIQTSPAGARLGAQLLLRRAADAMTQDIDPAPYAAARFG</sequence>
<dbReference type="PANTHER" id="PTHR13847">
    <property type="entry name" value="SARCOSINE DEHYDROGENASE-RELATED"/>
    <property type="match status" value="1"/>
</dbReference>
<dbReference type="InterPro" id="IPR006076">
    <property type="entry name" value="FAD-dep_OxRdtase"/>
</dbReference>
<organism evidence="3 4">
    <name type="scientific">Aurantiacibacter flavus</name>
    <dbReference type="NCBI Taxonomy" id="3145232"/>
    <lineage>
        <taxon>Bacteria</taxon>
        <taxon>Pseudomonadati</taxon>
        <taxon>Pseudomonadota</taxon>
        <taxon>Alphaproteobacteria</taxon>
        <taxon>Sphingomonadales</taxon>
        <taxon>Erythrobacteraceae</taxon>
        <taxon>Aurantiacibacter</taxon>
    </lineage>
</organism>
<accession>A0ABV0CUW2</accession>
<dbReference type="Proteomes" id="UP001484535">
    <property type="component" value="Unassembled WGS sequence"/>
</dbReference>
<dbReference type="SUPFAM" id="SSF51905">
    <property type="entry name" value="FAD/NAD(P)-binding domain"/>
    <property type="match status" value="1"/>
</dbReference>
<evidence type="ECO:0000313" key="3">
    <source>
        <dbReference type="EMBL" id="MEN7536500.1"/>
    </source>
</evidence>
<protein>
    <submittedName>
        <fullName evidence="3">FAD-binding oxidoreductase</fullName>
        <ecNumber evidence="3">1.-.-.-</ecNumber>
    </submittedName>
</protein>
<dbReference type="Pfam" id="PF01266">
    <property type="entry name" value="DAO"/>
    <property type="match status" value="1"/>
</dbReference>
<dbReference type="RefSeq" id="WP_346783958.1">
    <property type="nucleotide sequence ID" value="NZ_JBDLBR010000002.1"/>
</dbReference>
<name>A0ABV0CUW2_9SPHN</name>
<keyword evidence="1 3" id="KW-0560">Oxidoreductase</keyword>
<proteinExistence type="predicted"/>
<evidence type="ECO:0000313" key="4">
    <source>
        <dbReference type="Proteomes" id="UP001484535"/>
    </source>
</evidence>
<reference evidence="3 4" key="1">
    <citation type="submission" date="2024-05" db="EMBL/GenBank/DDBJ databases">
        <authorList>
            <person name="Park S."/>
        </authorList>
    </citation>
    <scope>NUCLEOTIDE SEQUENCE [LARGE SCALE GENOMIC DNA]</scope>
    <source>
        <strain evidence="3 4">DGU5</strain>
    </source>
</reference>
<comment type="caution">
    <text evidence="3">The sequence shown here is derived from an EMBL/GenBank/DDBJ whole genome shotgun (WGS) entry which is preliminary data.</text>
</comment>
<evidence type="ECO:0000256" key="1">
    <source>
        <dbReference type="ARBA" id="ARBA00023002"/>
    </source>
</evidence>
<dbReference type="GO" id="GO:0016491">
    <property type="term" value="F:oxidoreductase activity"/>
    <property type="evidence" value="ECO:0007669"/>
    <property type="project" value="UniProtKB-KW"/>
</dbReference>
<dbReference type="Gene3D" id="3.30.9.10">
    <property type="entry name" value="D-Amino Acid Oxidase, subunit A, domain 2"/>
    <property type="match status" value="1"/>
</dbReference>
<dbReference type="EC" id="1.-.-.-" evidence="3"/>
<gene>
    <name evidence="3" type="ORF">ABDJ38_04875</name>
</gene>
<dbReference type="PANTHER" id="PTHR13847:SF287">
    <property type="entry name" value="FAD-DEPENDENT OXIDOREDUCTASE DOMAIN-CONTAINING PROTEIN 1"/>
    <property type="match status" value="1"/>
</dbReference>
<dbReference type="InterPro" id="IPR036188">
    <property type="entry name" value="FAD/NAD-bd_sf"/>
</dbReference>
<dbReference type="EMBL" id="JBDLBR010000002">
    <property type="protein sequence ID" value="MEN7536500.1"/>
    <property type="molecule type" value="Genomic_DNA"/>
</dbReference>
<keyword evidence="4" id="KW-1185">Reference proteome</keyword>
<dbReference type="Gene3D" id="3.50.50.60">
    <property type="entry name" value="FAD/NAD(P)-binding domain"/>
    <property type="match status" value="1"/>
</dbReference>